<feature type="region of interest" description="Disordered" evidence="1">
    <location>
        <begin position="58"/>
        <end position="92"/>
    </location>
</feature>
<dbReference type="AlphaFoldDB" id="A0AAW0FNV3"/>
<accession>A0AAW0FNV3</accession>
<feature type="region of interest" description="Disordered" evidence="1">
    <location>
        <begin position="1"/>
        <end position="41"/>
    </location>
</feature>
<feature type="compositionally biased region" description="Polar residues" evidence="1">
    <location>
        <begin position="58"/>
        <end position="71"/>
    </location>
</feature>
<proteinExistence type="predicted"/>
<feature type="compositionally biased region" description="Acidic residues" evidence="1">
    <location>
        <begin position="83"/>
        <end position="92"/>
    </location>
</feature>
<evidence type="ECO:0000256" key="1">
    <source>
        <dbReference type="SAM" id="MobiDB-lite"/>
    </source>
</evidence>
<keyword evidence="3" id="KW-1185">Reference proteome</keyword>
<gene>
    <name evidence="2" type="ORF">QCA50_015626</name>
</gene>
<evidence type="ECO:0000313" key="2">
    <source>
        <dbReference type="EMBL" id="KAK7681239.1"/>
    </source>
</evidence>
<dbReference type="EMBL" id="JASBNA010000042">
    <property type="protein sequence ID" value="KAK7681239.1"/>
    <property type="molecule type" value="Genomic_DNA"/>
</dbReference>
<evidence type="ECO:0000313" key="3">
    <source>
        <dbReference type="Proteomes" id="UP001385951"/>
    </source>
</evidence>
<name>A0AAW0FNV3_9APHY</name>
<protein>
    <submittedName>
        <fullName evidence="2">Uncharacterized protein</fullName>
    </submittedName>
</protein>
<feature type="compositionally biased region" description="Polar residues" evidence="1">
    <location>
        <begin position="11"/>
        <end position="41"/>
    </location>
</feature>
<reference evidence="2 3" key="1">
    <citation type="submission" date="2022-09" db="EMBL/GenBank/DDBJ databases">
        <authorList>
            <person name="Palmer J.M."/>
        </authorList>
    </citation>
    <scope>NUCLEOTIDE SEQUENCE [LARGE SCALE GENOMIC DNA]</scope>
    <source>
        <strain evidence="2 3">DSM 7382</strain>
    </source>
</reference>
<comment type="caution">
    <text evidence="2">The sequence shown here is derived from an EMBL/GenBank/DDBJ whole genome shotgun (WGS) entry which is preliminary data.</text>
</comment>
<sequence>MKNLNIGATIDENQISSSNPAAFKPSSNSDWQDKFNGTTNTEADEKFPLWTHGNFNSNATSFGFGQPSHSNHPARFKSGINDINEEEEDEES</sequence>
<dbReference type="Proteomes" id="UP001385951">
    <property type="component" value="Unassembled WGS sequence"/>
</dbReference>
<organism evidence="2 3">
    <name type="scientific">Cerrena zonata</name>
    <dbReference type="NCBI Taxonomy" id="2478898"/>
    <lineage>
        <taxon>Eukaryota</taxon>
        <taxon>Fungi</taxon>
        <taxon>Dikarya</taxon>
        <taxon>Basidiomycota</taxon>
        <taxon>Agaricomycotina</taxon>
        <taxon>Agaricomycetes</taxon>
        <taxon>Polyporales</taxon>
        <taxon>Cerrenaceae</taxon>
        <taxon>Cerrena</taxon>
    </lineage>
</organism>